<gene>
    <name evidence="3" type="ORF">BF38_5652</name>
    <name evidence="4" type="ORF">FO599_00405</name>
    <name evidence="5" type="ORF">FOC89_02600</name>
</gene>
<feature type="domain" description="DUF7018" evidence="2">
    <location>
        <begin position="40"/>
        <end position="146"/>
    </location>
</feature>
<evidence type="ECO:0000256" key="1">
    <source>
        <dbReference type="SAM" id="SignalP"/>
    </source>
</evidence>
<evidence type="ECO:0000313" key="4">
    <source>
        <dbReference type="EMBL" id="MDR4174589.1"/>
    </source>
</evidence>
<feature type="signal peptide" evidence="1">
    <location>
        <begin position="1"/>
        <end position="24"/>
    </location>
</feature>
<dbReference type="PROSITE" id="PS51257">
    <property type="entry name" value="PROKAR_LIPOPROTEIN"/>
    <property type="match status" value="1"/>
</dbReference>
<dbReference type="Proteomes" id="UP000031876">
    <property type="component" value="Plasmid 2"/>
</dbReference>
<dbReference type="Pfam" id="PF22872">
    <property type="entry name" value="DUF7018"/>
    <property type="match status" value="1"/>
</dbReference>
<dbReference type="Proteomes" id="UP001181533">
    <property type="component" value="Unassembled WGS sequence"/>
</dbReference>
<dbReference type="RefSeq" id="WP_000823697.1">
    <property type="nucleotide sequence ID" value="NZ_CP009334.1"/>
</dbReference>
<organism evidence="5 7">
    <name type="scientific">Bacillus thuringiensis</name>
    <dbReference type="NCBI Taxonomy" id="1428"/>
    <lineage>
        <taxon>Bacteria</taxon>
        <taxon>Bacillati</taxon>
        <taxon>Bacillota</taxon>
        <taxon>Bacilli</taxon>
        <taxon>Bacillales</taxon>
        <taxon>Bacillaceae</taxon>
        <taxon>Bacillus</taxon>
        <taxon>Bacillus cereus group</taxon>
    </lineage>
</organism>
<dbReference type="EMBL" id="CP053979">
    <property type="protein sequence ID" value="QKH22888.1"/>
    <property type="molecule type" value="Genomic_DNA"/>
</dbReference>
<keyword evidence="5" id="KW-0614">Plasmid</keyword>
<proteinExistence type="predicted"/>
<evidence type="ECO:0000313" key="6">
    <source>
        <dbReference type="Proteomes" id="UP000031876"/>
    </source>
</evidence>
<accession>A0A0B5N7P4</accession>
<dbReference type="AlphaFoldDB" id="A0A0B5N7P4"/>
<sequence length="159" mass="17661">MKRKLLALAIPMLLVTSIGVGCSAKEKQVDPKVSIEQNKKEDYKENLAYLMKDLSEQSKVVSDILTSKKSVEEKQKEFETASKDLLAIGDKVKALNASDKYKDVQLTMETAMGLLNMSVLSIKDGFEQKDGNLMSIGNDAIIKASKKIDEANKMMQEIK</sequence>
<feature type="chain" id="PRO_5043118682" evidence="1">
    <location>
        <begin position="25"/>
        <end position="159"/>
    </location>
</feature>
<evidence type="ECO:0000313" key="7">
    <source>
        <dbReference type="Proteomes" id="UP000501107"/>
    </source>
</evidence>
<geneLocation type="plasmid" evidence="5 7">
    <name>unnamed3</name>
</geneLocation>
<geneLocation type="plasmid" evidence="3 6">
    <name>2</name>
</geneLocation>
<evidence type="ECO:0000313" key="3">
    <source>
        <dbReference type="EMBL" id="AJG73789.1"/>
    </source>
</evidence>
<keyword evidence="1" id="KW-0732">Signal</keyword>
<reference evidence="3 6" key="1">
    <citation type="journal article" date="2015" name="Genome Announc.">
        <title>Complete genome sequences for 35 biothreat assay-relevant bacillus species.</title>
        <authorList>
            <person name="Johnson S.L."/>
            <person name="Daligault H.E."/>
            <person name="Davenport K.W."/>
            <person name="Jaissle J."/>
            <person name="Frey K.G."/>
            <person name="Ladner J.T."/>
            <person name="Broomall S.M."/>
            <person name="Bishop-Lilly K.A."/>
            <person name="Bruce D.C."/>
            <person name="Gibbons H.S."/>
            <person name="Coyne S.R."/>
            <person name="Lo C.C."/>
            <person name="Meincke L."/>
            <person name="Munk A.C."/>
            <person name="Koroleva G.I."/>
            <person name="Rosenzweig C.N."/>
            <person name="Palacios G.F."/>
            <person name="Redden C.L."/>
            <person name="Minogue T.D."/>
            <person name="Chain P.S."/>
        </authorList>
    </citation>
    <scope>NUCLEOTIDE SEQUENCE [LARGE SCALE GENOMIC DNA]</scope>
    <source>
        <strain evidence="3 6">HD1011</strain>
        <plasmid evidence="3 6">2</plasmid>
    </source>
</reference>
<dbReference type="EMBL" id="CP009334">
    <property type="protein sequence ID" value="AJG73789.1"/>
    <property type="molecule type" value="Genomic_DNA"/>
</dbReference>
<dbReference type="EMBL" id="VKQN01000001">
    <property type="protein sequence ID" value="MDR4174589.1"/>
    <property type="molecule type" value="Genomic_DNA"/>
</dbReference>
<reference evidence="5 7" key="3">
    <citation type="submission" date="2020-05" db="EMBL/GenBank/DDBJ databases">
        <title>FDA dAtabase for Regulatory Grade micrObial Sequences (FDA-ARGOS): Supporting development and validation of Infectious Disease Dx tests.</title>
        <authorList>
            <person name="Nelson B."/>
            <person name="Plummer A."/>
            <person name="Tallon L."/>
            <person name="Sadzewicz L."/>
            <person name="Zhao X."/>
            <person name="Vavikolanu K."/>
            <person name="Mehta A."/>
            <person name="Aluvathingal J."/>
            <person name="Nadendla S."/>
            <person name="Myers T."/>
            <person name="Yan Y."/>
            <person name="Sichtig H."/>
        </authorList>
    </citation>
    <scope>NUCLEOTIDE SEQUENCE [LARGE SCALE GENOMIC DNA]</scope>
    <source>
        <strain evidence="5 7">FDAARGOS_795</strain>
        <plasmid evidence="5 7">unnamed3</plasmid>
    </source>
</reference>
<evidence type="ECO:0000313" key="5">
    <source>
        <dbReference type="EMBL" id="QKH22888.1"/>
    </source>
</evidence>
<name>A0A0B5N7P4_BACTU</name>
<protein>
    <submittedName>
        <fullName evidence="5">Tungsten formylmethanofuran dehydrogenase</fullName>
    </submittedName>
</protein>
<evidence type="ECO:0000259" key="2">
    <source>
        <dbReference type="Pfam" id="PF22872"/>
    </source>
</evidence>
<dbReference type="Proteomes" id="UP000501107">
    <property type="component" value="Plasmid unnamed3"/>
</dbReference>
<dbReference type="KEGG" id="btw:BF38_5652"/>
<dbReference type="InterPro" id="IPR053854">
    <property type="entry name" value="DUF7018"/>
</dbReference>
<reference evidence="4" key="2">
    <citation type="submission" date="2019-07" db="EMBL/GenBank/DDBJ databases">
        <title>Phylogenomic Reclassification of ATCC Bacillus Strains and Various Taxa within the Genus Bacillus.</title>
        <authorList>
            <person name="Riojas M.A."/>
            <person name="Frank A.M."/>
            <person name="Fenn S.L."/>
            <person name="King S.P."/>
            <person name="Brower S.M."/>
            <person name="Hazbon M.H."/>
        </authorList>
    </citation>
    <scope>NUCLEOTIDE SEQUENCE</scope>
    <source>
        <strain evidence="4">ATCC 35646</strain>
    </source>
</reference>